<evidence type="ECO:0000313" key="3">
    <source>
        <dbReference type="Proteomes" id="UP000078240"/>
    </source>
</evidence>
<reference evidence="2 3" key="1">
    <citation type="submission" date="2016-01" db="EMBL/GenBank/DDBJ databases">
        <title>Biosynthesis of antibiotic leucinostatins and their inhibition on Phytophthora in bio-control Purpureocillium lilacinum.</title>
        <authorList>
            <person name="Wang G."/>
            <person name="Liu Z."/>
            <person name="Lin R."/>
            <person name="Li E."/>
            <person name="Mao Z."/>
            <person name="Ling J."/>
            <person name="Yin W."/>
            <person name="Xie B."/>
        </authorList>
    </citation>
    <scope>NUCLEOTIDE SEQUENCE [LARGE SCALE GENOMIC DNA]</scope>
    <source>
        <strain evidence="2">PLBJ-1</strain>
    </source>
</reference>
<dbReference type="Proteomes" id="UP000078240">
    <property type="component" value="Unassembled WGS sequence"/>
</dbReference>
<evidence type="ECO:0000313" key="2">
    <source>
        <dbReference type="EMBL" id="OAQ75194.1"/>
    </source>
</evidence>
<proteinExistence type="predicted"/>
<accession>A0A179GBK0</accession>
<evidence type="ECO:0000256" key="1">
    <source>
        <dbReference type="SAM" id="MobiDB-lite"/>
    </source>
</evidence>
<organism evidence="2 3">
    <name type="scientific">Purpureocillium lilacinum</name>
    <name type="common">Paecilomyces lilacinus</name>
    <dbReference type="NCBI Taxonomy" id="33203"/>
    <lineage>
        <taxon>Eukaryota</taxon>
        <taxon>Fungi</taxon>
        <taxon>Dikarya</taxon>
        <taxon>Ascomycota</taxon>
        <taxon>Pezizomycotina</taxon>
        <taxon>Sordariomycetes</taxon>
        <taxon>Hypocreomycetidae</taxon>
        <taxon>Hypocreales</taxon>
        <taxon>Ophiocordycipitaceae</taxon>
        <taxon>Purpureocillium</taxon>
    </lineage>
</organism>
<name>A0A179GBK0_PURLI</name>
<gene>
    <name evidence="2" type="ORF">VFPBJ_09169</name>
</gene>
<dbReference type="EMBL" id="LSBH01000008">
    <property type="protein sequence ID" value="OAQ75194.1"/>
    <property type="molecule type" value="Genomic_DNA"/>
</dbReference>
<comment type="caution">
    <text evidence="2">The sequence shown here is derived from an EMBL/GenBank/DDBJ whole genome shotgun (WGS) entry which is preliminary data.</text>
</comment>
<protein>
    <submittedName>
        <fullName evidence="2">Uncharacterized protein</fullName>
    </submittedName>
</protein>
<feature type="region of interest" description="Disordered" evidence="1">
    <location>
        <begin position="1"/>
        <end position="30"/>
    </location>
</feature>
<sequence>MVGSGPRSAQTARSCNAEPSRPAPAPGLGAPDATLRCISRRCRINATASRQVGLSLGIFEKDNNARVPRDVVQNDGTAGSASRARGPGAALALFAFAMVAHRVFVSPGGRGCFIGRRRHGVSRPARTTTCSPPHAVGCATRRMMCPTLVVGFEFSWMASRLTGCSRGMR</sequence>
<dbReference type="AlphaFoldDB" id="A0A179GBK0"/>